<reference evidence="2" key="1">
    <citation type="journal article" date="2015" name="Nature">
        <title>Complex archaea that bridge the gap between prokaryotes and eukaryotes.</title>
        <authorList>
            <person name="Spang A."/>
            <person name="Saw J.H."/>
            <person name="Jorgensen S.L."/>
            <person name="Zaremba-Niedzwiedzka K."/>
            <person name="Martijn J."/>
            <person name="Lind A.E."/>
            <person name="van Eijk R."/>
            <person name="Schleper C."/>
            <person name="Guy L."/>
            <person name="Ettema T.J."/>
        </authorList>
    </citation>
    <scope>NUCLEOTIDE SEQUENCE</scope>
</reference>
<evidence type="ECO:0000313" key="2">
    <source>
        <dbReference type="EMBL" id="KKK76235.1"/>
    </source>
</evidence>
<evidence type="ECO:0000256" key="1">
    <source>
        <dbReference type="SAM" id="MobiDB-lite"/>
    </source>
</evidence>
<feature type="non-terminal residue" evidence="2">
    <location>
        <position position="1"/>
    </location>
</feature>
<accession>A0A0F8YR18</accession>
<protein>
    <submittedName>
        <fullName evidence="2">Uncharacterized protein</fullName>
    </submittedName>
</protein>
<sequence>GEESCDSARGAVPWSAELRGAARSGGAKRHGERQGKAENPLFFESFKRLIERQRPHSFLNVRRQLFGRVRFADRLDGAEQAQVDLVRHLVGLGQVVEFHAGQPVSGTARGAARFGQSLRAAFHDFRVGQALVSDVRDGHENHSALPLQIPAG</sequence>
<name>A0A0F8YR18_9ZZZZ</name>
<proteinExistence type="predicted"/>
<organism evidence="2">
    <name type="scientific">marine sediment metagenome</name>
    <dbReference type="NCBI Taxonomy" id="412755"/>
    <lineage>
        <taxon>unclassified sequences</taxon>
        <taxon>metagenomes</taxon>
        <taxon>ecological metagenomes</taxon>
    </lineage>
</organism>
<gene>
    <name evidence="2" type="ORF">LCGC14_2865710</name>
</gene>
<dbReference type="AlphaFoldDB" id="A0A0F8YR18"/>
<comment type="caution">
    <text evidence="2">The sequence shown here is derived from an EMBL/GenBank/DDBJ whole genome shotgun (WGS) entry which is preliminary data.</text>
</comment>
<feature type="region of interest" description="Disordered" evidence="1">
    <location>
        <begin position="1"/>
        <end position="36"/>
    </location>
</feature>
<dbReference type="EMBL" id="LAZR01055497">
    <property type="protein sequence ID" value="KKK76235.1"/>
    <property type="molecule type" value="Genomic_DNA"/>
</dbReference>